<proteinExistence type="predicted"/>
<reference evidence="2" key="1">
    <citation type="submission" date="2021-06" db="EMBL/GenBank/DDBJ databases">
        <title>Parelaphostrongylus tenuis whole genome reference sequence.</title>
        <authorList>
            <person name="Garwood T.J."/>
            <person name="Larsen P.A."/>
            <person name="Fountain-Jones N.M."/>
            <person name="Garbe J.R."/>
            <person name="Macchietto M.G."/>
            <person name="Kania S.A."/>
            <person name="Gerhold R.W."/>
            <person name="Richards J.E."/>
            <person name="Wolf T.M."/>
        </authorList>
    </citation>
    <scope>NUCLEOTIDE SEQUENCE</scope>
    <source>
        <strain evidence="2">MNPRO001-30</strain>
        <tissue evidence="2">Meninges</tissue>
    </source>
</reference>
<feature type="compositionally biased region" description="Basic and acidic residues" evidence="1">
    <location>
        <begin position="126"/>
        <end position="139"/>
    </location>
</feature>
<gene>
    <name evidence="2" type="ORF">KIN20_002693</name>
</gene>
<dbReference type="EMBL" id="JAHQIW010000350">
    <property type="protein sequence ID" value="KAJ1347596.1"/>
    <property type="molecule type" value="Genomic_DNA"/>
</dbReference>
<evidence type="ECO:0000313" key="3">
    <source>
        <dbReference type="Proteomes" id="UP001196413"/>
    </source>
</evidence>
<organism evidence="2 3">
    <name type="scientific">Parelaphostrongylus tenuis</name>
    <name type="common">Meningeal worm</name>
    <dbReference type="NCBI Taxonomy" id="148309"/>
    <lineage>
        <taxon>Eukaryota</taxon>
        <taxon>Metazoa</taxon>
        <taxon>Ecdysozoa</taxon>
        <taxon>Nematoda</taxon>
        <taxon>Chromadorea</taxon>
        <taxon>Rhabditida</taxon>
        <taxon>Rhabditina</taxon>
        <taxon>Rhabditomorpha</taxon>
        <taxon>Strongyloidea</taxon>
        <taxon>Metastrongylidae</taxon>
        <taxon>Parelaphostrongylus</taxon>
    </lineage>
</organism>
<dbReference type="Proteomes" id="UP001196413">
    <property type="component" value="Unassembled WGS sequence"/>
</dbReference>
<sequence length="166" mass="19222">MVTKYACFFYPFLFVVVLLQCNTRVLELQLRQLHELDSMQYFVKFNHETNEISCLWTGIRSLYFALLALTVVKNITDYQVDAHRRQHNRYIFPPVPPYPRLVMLPEPVMGNTNPDEPPPYSVVIRDGADSGETAKEETLPPRYSQCGCSSSSSPRYLNENRLSIQK</sequence>
<comment type="caution">
    <text evidence="2">The sequence shown here is derived from an EMBL/GenBank/DDBJ whole genome shotgun (WGS) entry which is preliminary data.</text>
</comment>
<feature type="region of interest" description="Disordered" evidence="1">
    <location>
        <begin position="109"/>
        <end position="166"/>
    </location>
</feature>
<evidence type="ECO:0000256" key="1">
    <source>
        <dbReference type="SAM" id="MobiDB-lite"/>
    </source>
</evidence>
<dbReference type="AlphaFoldDB" id="A0AAD5MH73"/>
<protein>
    <submittedName>
        <fullName evidence="2">Uncharacterized protein</fullName>
    </submittedName>
</protein>
<keyword evidence="3" id="KW-1185">Reference proteome</keyword>
<evidence type="ECO:0000313" key="2">
    <source>
        <dbReference type="EMBL" id="KAJ1347596.1"/>
    </source>
</evidence>
<feature type="non-terminal residue" evidence="2">
    <location>
        <position position="1"/>
    </location>
</feature>
<name>A0AAD5MH73_PARTN</name>
<accession>A0AAD5MH73</accession>